<feature type="transmembrane region" description="Helical" evidence="9">
    <location>
        <begin position="436"/>
        <end position="456"/>
    </location>
</feature>
<keyword evidence="5" id="KW-0997">Cell inner membrane</keyword>
<evidence type="ECO:0000256" key="2">
    <source>
        <dbReference type="ARBA" id="ARBA00010942"/>
    </source>
</evidence>
<dbReference type="Gene3D" id="1.20.1640.10">
    <property type="entry name" value="Multidrug efflux transporter AcrB transmembrane domain"/>
    <property type="match status" value="2"/>
</dbReference>
<dbReference type="SUPFAM" id="SSF82866">
    <property type="entry name" value="Multidrug efflux transporter AcrB transmembrane domain"/>
    <property type="match status" value="2"/>
</dbReference>
<dbReference type="Gene3D" id="3.30.70.1440">
    <property type="entry name" value="Multidrug efflux transporter AcrB pore domain"/>
    <property type="match status" value="1"/>
</dbReference>
<evidence type="ECO:0000313" key="11">
    <source>
        <dbReference type="Proteomes" id="UP000310017"/>
    </source>
</evidence>
<dbReference type="Gene3D" id="3.30.2090.10">
    <property type="entry name" value="Multidrug efflux transporter AcrB TolC docking domain, DN and DC subdomains"/>
    <property type="match status" value="2"/>
</dbReference>
<evidence type="ECO:0000256" key="3">
    <source>
        <dbReference type="ARBA" id="ARBA00022448"/>
    </source>
</evidence>
<dbReference type="AlphaFoldDB" id="A0A5B7SLL3"/>
<dbReference type="PANTHER" id="PTHR32063">
    <property type="match status" value="1"/>
</dbReference>
<feature type="transmembrane region" description="Helical" evidence="9">
    <location>
        <begin position="970"/>
        <end position="993"/>
    </location>
</feature>
<comment type="subcellular location">
    <subcellularLocation>
        <location evidence="1">Cell inner membrane</location>
        <topology evidence="1">Multi-pass membrane protein</topology>
    </subcellularLocation>
</comment>
<evidence type="ECO:0000256" key="9">
    <source>
        <dbReference type="SAM" id="Phobius"/>
    </source>
</evidence>
<dbReference type="GO" id="GO:0005886">
    <property type="term" value="C:plasma membrane"/>
    <property type="evidence" value="ECO:0007669"/>
    <property type="project" value="UniProtKB-SubCell"/>
</dbReference>
<dbReference type="InterPro" id="IPR001036">
    <property type="entry name" value="Acrflvin-R"/>
</dbReference>
<feature type="transmembrane region" description="Helical" evidence="9">
    <location>
        <begin position="335"/>
        <end position="357"/>
    </location>
</feature>
<sequence length="1053" mass="114332">MLNTFIERPVLSTVISLIIVILGVLGLQSLPVTQYPEIAPPTISVTTSYPGASAETILESVIIPIEEEVNGVEGMDYITSTASNNGTASITVYFNQGVDPDIAAVNVQNRVARANSLLPAEVLQNGVITQKQQVSALIYFGLYSENEDYDATYISNYLNINIVPELLRIDGVGEVSPFGDKNYSIRIWIKPEKLRAYNLVPADVVAALNEQSIEAAPGALGQNSGGAFEYVIQYEGRFKDAEKYDDIVIKALDNNRLLKLKDVAEVELDAYSYNTVSVFGDYPSVNAGIFQTPGSNAQAIIQEIQGKFDEMEKEFPKGLKLTINYNINNFLEESISGVVSTLIEAFLLVFLVVFIFLQNWRTTLIPAIAVPVSIVGTFFFLLIFGYSINLLTLFALVLAIGIVVDDAIVVVEAIQAKLEEGEKDVLKATKDAMSEIAGAIISITLVMCAVFVPVTFLSGPTGVFYQQFGITLIVAIIISAINALSLSPALSALFLKPEEEETSDKKENFLTKAKNRFNQGFDKLTKKYGNTIDYTWKHKWIVPLALVGAVAVLYYYNTSLATGFVPTEDRSILFANIELPPGASLARTAKATEKFENLAAQIHGVKSVSVINGQNFFSGAGSPYALSFIVLDGWDEREADSLAIESITGQLFGVAAQVADAQMVFFQPPQIPGFGNSDGFVVNLLNDSEASFIEQDRVAKEFSGALTQRPEIAFAQSSFNTSFPQYTMTLNTDRIKLSGIAISDVLATMQGYVGGIYVNNFSRFGKQYRVFLQSLPEDREDVADINELYIKNANDKMAPIGEFVTLERTYGPQFVNRFNLFNSVTINGSTGPGYSTGEAISAIQEVAENLEQGYSIDFSGLTRTEVDASGELITIFGLSLLFVFLFLAAQYESYLIPFAVILSLPGGIAGAYFFTAIFGLQSNIYFQIALVMLIGLLAKNAILIVEFAIQRRKNGASIVDSAISGAEVRLRPILMTSLAFGAGMIPLVIASGVGSRGDNSIGTGAAGGIIIGTFIGIFLIPFLYIVFQSLQEKISGKPIASEETDKKSIPNEA</sequence>
<evidence type="ECO:0000256" key="8">
    <source>
        <dbReference type="ARBA" id="ARBA00023136"/>
    </source>
</evidence>
<organism evidence="10 11">
    <name type="scientific">Aggregatimonas sangjinii</name>
    <dbReference type="NCBI Taxonomy" id="2583587"/>
    <lineage>
        <taxon>Bacteria</taxon>
        <taxon>Pseudomonadati</taxon>
        <taxon>Bacteroidota</taxon>
        <taxon>Flavobacteriia</taxon>
        <taxon>Flavobacteriales</taxon>
        <taxon>Flavobacteriaceae</taxon>
        <taxon>Aggregatimonas</taxon>
    </lineage>
</organism>
<dbReference type="GO" id="GO:0042910">
    <property type="term" value="F:xenobiotic transmembrane transporter activity"/>
    <property type="evidence" value="ECO:0007669"/>
    <property type="project" value="TreeGrafter"/>
</dbReference>
<feature type="transmembrane region" description="Helical" evidence="9">
    <location>
        <begin position="540"/>
        <end position="556"/>
    </location>
</feature>
<keyword evidence="4" id="KW-1003">Cell membrane</keyword>
<dbReference type="OrthoDB" id="9758940at2"/>
<feature type="transmembrane region" description="Helical" evidence="9">
    <location>
        <begin position="896"/>
        <end position="918"/>
    </location>
</feature>
<evidence type="ECO:0000313" key="10">
    <source>
        <dbReference type="EMBL" id="QCW99474.1"/>
    </source>
</evidence>
<dbReference type="FunFam" id="3.30.70.1430:FF:000001">
    <property type="entry name" value="Efflux pump membrane transporter"/>
    <property type="match status" value="1"/>
</dbReference>
<evidence type="ECO:0000256" key="4">
    <source>
        <dbReference type="ARBA" id="ARBA00022475"/>
    </source>
</evidence>
<dbReference type="EMBL" id="CP040710">
    <property type="protein sequence ID" value="QCW99474.1"/>
    <property type="molecule type" value="Genomic_DNA"/>
</dbReference>
<evidence type="ECO:0000256" key="1">
    <source>
        <dbReference type="ARBA" id="ARBA00004429"/>
    </source>
</evidence>
<feature type="transmembrane region" description="Helical" evidence="9">
    <location>
        <begin position="468"/>
        <end position="495"/>
    </location>
</feature>
<protein>
    <submittedName>
        <fullName evidence="10">Efflux RND transporter permease subunit</fullName>
    </submittedName>
</protein>
<dbReference type="PRINTS" id="PR00702">
    <property type="entry name" value="ACRIFLAVINRP"/>
</dbReference>
<dbReference type="InterPro" id="IPR027463">
    <property type="entry name" value="AcrB_DN_DC_subdom"/>
</dbReference>
<evidence type="ECO:0000256" key="6">
    <source>
        <dbReference type="ARBA" id="ARBA00022692"/>
    </source>
</evidence>
<evidence type="ECO:0000256" key="5">
    <source>
        <dbReference type="ARBA" id="ARBA00022519"/>
    </source>
</evidence>
<name>A0A5B7SLL3_9FLAO</name>
<gene>
    <name evidence="10" type="ORF">FGM00_04875</name>
</gene>
<dbReference type="PANTHER" id="PTHR32063:SF9">
    <property type="entry name" value="SIMILAR TO MULTIDRUG RESISTANCE PROTEIN MEXB"/>
    <property type="match status" value="1"/>
</dbReference>
<dbReference type="GO" id="GO:0009636">
    <property type="term" value="P:response to toxic substance"/>
    <property type="evidence" value="ECO:0007669"/>
    <property type="project" value="UniProtKB-ARBA"/>
</dbReference>
<evidence type="ECO:0000256" key="7">
    <source>
        <dbReference type="ARBA" id="ARBA00022989"/>
    </source>
</evidence>
<comment type="similarity">
    <text evidence="2">Belongs to the resistance-nodulation-cell division (RND) (TC 2.A.6) family.</text>
</comment>
<dbReference type="GO" id="GO:0015562">
    <property type="term" value="F:efflux transmembrane transporter activity"/>
    <property type="evidence" value="ECO:0007669"/>
    <property type="project" value="InterPro"/>
</dbReference>
<dbReference type="InterPro" id="IPR004764">
    <property type="entry name" value="MdtF-like"/>
</dbReference>
<feature type="transmembrane region" description="Helical" evidence="9">
    <location>
        <begin position="390"/>
        <end position="415"/>
    </location>
</feature>
<keyword evidence="6 9" id="KW-0812">Transmembrane</keyword>
<dbReference type="KEGG" id="asag:FGM00_04875"/>
<keyword evidence="11" id="KW-1185">Reference proteome</keyword>
<keyword evidence="7 9" id="KW-1133">Transmembrane helix</keyword>
<reference evidence="10 11" key="1">
    <citation type="submission" date="2019-05" db="EMBL/GenBank/DDBJ databases">
        <title>Genome sequencing of F202Z8.</title>
        <authorList>
            <person name="Kwon Y.M."/>
        </authorList>
    </citation>
    <scope>NUCLEOTIDE SEQUENCE [LARGE SCALE GENOMIC DNA]</scope>
    <source>
        <strain evidence="10 11">F202Z8</strain>
    </source>
</reference>
<proteinExistence type="inferred from homology"/>
<dbReference type="Pfam" id="PF00873">
    <property type="entry name" value="ACR_tran"/>
    <property type="match status" value="1"/>
</dbReference>
<dbReference type="SUPFAM" id="SSF82714">
    <property type="entry name" value="Multidrug efflux transporter AcrB TolC docking domain, DN and DC subdomains"/>
    <property type="match status" value="2"/>
</dbReference>
<feature type="transmembrane region" description="Helical" evidence="9">
    <location>
        <begin position="1005"/>
        <end position="1027"/>
    </location>
</feature>
<dbReference type="FunFam" id="1.20.1640.10:FF:000001">
    <property type="entry name" value="Efflux pump membrane transporter"/>
    <property type="match status" value="1"/>
</dbReference>
<dbReference type="RefSeq" id="WP_138851827.1">
    <property type="nucleotide sequence ID" value="NZ_CP040710.1"/>
</dbReference>
<keyword evidence="8 9" id="KW-0472">Membrane</keyword>
<dbReference type="NCBIfam" id="TIGR00915">
    <property type="entry name" value="2A0602"/>
    <property type="match status" value="1"/>
</dbReference>
<feature type="transmembrane region" description="Helical" evidence="9">
    <location>
        <begin position="364"/>
        <end position="384"/>
    </location>
</feature>
<feature type="transmembrane region" description="Helical" evidence="9">
    <location>
        <begin position="924"/>
        <end position="949"/>
    </location>
</feature>
<dbReference type="SUPFAM" id="SSF82693">
    <property type="entry name" value="Multidrug efflux transporter AcrB pore domain, PN1, PN2, PC1 and PC2 subdomains"/>
    <property type="match status" value="4"/>
</dbReference>
<feature type="transmembrane region" description="Helical" evidence="9">
    <location>
        <begin position="872"/>
        <end position="889"/>
    </location>
</feature>
<keyword evidence="3" id="KW-0813">Transport</keyword>
<dbReference type="Gene3D" id="3.30.70.1430">
    <property type="entry name" value="Multidrug efflux transporter AcrB pore domain"/>
    <property type="match status" value="2"/>
</dbReference>
<dbReference type="Proteomes" id="UP000310017">
    <property type="component" value="Chromosome"/>
</dbReference>
<dbReference type="Gene3D" id="3.30.70.1320">
    <property type="entry name" value="Multidrug efflux transporter AcrB pore domain like"/>
    <property type="match status" value="1"/>
</dbReference>
<accession>A0A5B7SLL3</accession>